<evidence type="ECO:0000256" key="10">
    <source>
        <dbReference type="ARBA" id="ARBA00023004"/>
    </source>
</evidence>
<keyword evidence="4 13" id="KW-0004">4Fe-4S</keyword>
<evidence type="ECO:0000256" key="13">
    <source>
        <dbReference type="PIRSR" id="PIRSR001619-1"/>
    </source>
</evidence>
<accession>A0A7S0QB24</accession>
<dbReference type="SFLD" id="SFLDF00272">
    <property type="entry name" value="biotin_synthase"/>
    <property type="match status" value="1"/>
</dbReference>
<feature type="binding site" evidence="13">
    <location>
        <position position="89"/>
    </location>
    <ligand>
        <name>[4Fe-4S] cluster</name>
        <dbReference type="ChEBI" id="CHEBI:49883"/>
        <note>4Fe-4S-S-AdoMet</note>
    </ligand>
</feature>
<evidence type="ECO:0000313" key="15">
    <source>
        <dbReference type="EMBL" id="CAD8620321.1"/>
    </source>
</evidence>
<dbReference type="GO" id="GO:0004076">
    <property type="term" value="F:biotin synthase activity"/>
    <property type="evidence" value="ECO:0007669"/>
    <property type="project" value="UniProtKB-EC"/>
</dbReference>
<dbReference type="InterPro" id="IPR006638">
    <property type="entry name" value="Elp3/MiaA/NifB-like_rSAM"/>
</dbReference>
<keyword evidence="7 13" id="KW-0001">2Fe-2S</keyword>
<dbReference type="FunFam" id="3.20.20.70:FF:000011">
    <property type="entry name" value="Biotin synthase"/>
    <property type="match status" value="1"/>
</dbReference>
<dbReference type="PANTHER" id="PTHR22976">
    <property type="entry name" value="BIOTIN SYNTHASE"/>
    <property type="match status" value="1"/>
</dbReference>
<dbReference type="CDD" id="cd01335">
    <property type="entry name" value="Radical_SAM"/>
    <property type="match status" value="1"/>
</dbReference>
<feature type="binding site" evidence="13">
    <location>
        <position position="294"/>
    </location>
    <ligand>
        <name>[2Fe-2S] cluster</name>
        <dbReference type="ChEBI" id="CHEBI:190135"/>
    </ligand>
</feature>
<evidence type="ECO:0000256" key="11">
    <source>
        <dbReference type="ARBA" id="ARBA00023014"/>
    </source>
</evidence>
<dbReference type="Pfam" id="PF06968">
    <property type="entry name" value="BATS"/>
    <property type="match status" value="1"/>
</dbReference>
<dbReference type="HAMAP" id="MF_01694">
    <property type="entry name" value="BioB"/>
    <property type="match status" value="1"/>
</dbReference>
<dbReference type="NCBIfam" id="TIGR00433">
    <property type="entry name" value="bioB"/>
    <property type="match status" value="1"/>
</dbReference>
<evidence type="ECO:0000256" key="1">
    <source>
        <dbReference type="ARBA" id="ARBA00004942"/>
    </source>
</evidence>
<organism evidence="15">
    <name type="scientific">Coccolithus braarudii</name>
    <dbReference type="NCBI Taxonomy" id="221442"/>
    <lineage>
        <taxon>Eukaryota</taxon>
        <taxon>Haptista</taxon>
        <taxon>Haptophyta</taxon>
        <taxon>Prymnesiophyceae</taxon>
        <taxon>Coccolithales</taxon>
        <taxon>Coccolithaceae</taxon>
        <taxon>Coccolithus</taxon>
    </lineage>
</organism>
<feature type="binding site" evidence="13">
    <location>
        <position position="222"/>
    </location>
    <ligand>
        <name>[2Fe-2S] cluster</name>
        <dbReference type="ChEBI" id="CHEBI:190135"/>
    </ligand>
</feature>
<dbReference type="UniPathway" id="UPA00078">
    <property type="reaction ID" value="UER00162"/>
</dbReference>
<keyword evidence="8 13" id="KW-0479">Metal-binding</keyword>
<comment type="pathway">
    <text evidence="1">Cofactor biosynthesis; biotin biosynthesis; biotin from 7,8-diaminononanoate: step 2/2.</text>
</comment>
<dbReference type="EC" id="2.8.1.6" evidence="3"/>
<comment type="cofactor">
    <cofactor evidence="13">
        <name>[4Fe-4S] cluster</name>
        <dbReference type="ChEBI" id="CHEBI:49883"/>
    </cofactor>
    <text evidence="13">Binds 1 [4Fe-4S] cluster. The cluster is coordinated with 3 cysteines and an exchangeable S-adenosyl-L-methionine.</text>
</comment>
<evidence type="ECO:0000259" key="14">
    <source>
        <dbReference type="PROSITE" id="PS51918"/>
    </source>
</evidence>
<dbReference type="SMART" id="SM00876">
    <property type="entry name" value="BATS"/>
    <property type="match status" value="1"/>
</dbReference>
<dbReference type="Pfam" id="PF04055">
    <property type="entry name" value="Radical_SAM"/>
    <property type="match status" value="1"/>
</dbReference>
<feature type="binding site" evidence="13">
    <location>
        <position position="162"/>
    </location>
    <ligand>
        <name>[2Fe-2S] cluster</name>
        <dbReference type="ChEBI" id="CHEBI:190135"/>
    </ligand>
</feature>
<comment type="cofactor">
    <cofactor evidence="12">
        <name>[2Fe-2S] cluster</name>
        <dbReference type="ChEBI" id="CHEBI:190135"/>
    </cofactor>
</comment>
<dbReference type="InterPro" id="IPR002684">
    <property type="entry name" value="Biotin_synth/BioAB"/>
</dbReference>
<reference evidence="15" key="1">
    <citation type="submission" date="2021-01" db="EMBL/GenBank/DDBJ databases">
        <authorList>
            <person name="Corre E."/>
            <person name="Pelletier E."/>
            <person name="Niang G."/>
            <person name="Scheremetjew M."/>
            <person name="Finn R."/>
            <person name="Kale V."/>
            <person name="Holt S."/>
            <person name="Cochrane G."/>
            <person name="Meng A."/>
            <person name="Brown T."/>
            <person name="Cohen L."/>
        </authorList>
    </citation>
    <scope>NUCLEOTIDE SEQUENCE</scope>
    <source>
        <strain evidence="15">PLY182g</strain>
    </source>
</reference>
<evidence type="ECO:0000256" key="5">
    <source>
        <dbReference type="ARBA" id="ARBA00022679"/>
    </source>
</evidence>
<sequence>MLRLATRRLSSAPAVAQAASAAPAAFAHLSSLGAVRQDWTRDEVAEIFNLPFNELIFRASVVHRMNFNPLEVQRCTLLSIKTGGCNEDCKYCAQSTRYKTFVKPEPMMSVDAVVEAATRAKASGSTRFCMGTAWRELGNKKGSFGRILEMVEEVNGMGLEVCCTLGMVTEDQAHQLKAAGLTAYNHNLDTSREHYPSVITTRSYDDRLQTIANVRKAGISVCCGGILGIGESEADRVGLLTELASMETHPESVPINALVPIDGTPLDVNEAPDVFQMARTIATARIIMPRSMVRLSAGRLSFSPVEQTMMFMAGANSVFTGDKLLTTPNPAADEDSLLFDSLGLKGKAPFSSPLRIDVDGGANAHGGANAQRTSVTEMSA</sequence>
<dbReference type="InterPro" id="IPR010722">
    <property type="entry name" value="BATS_dom"/>
</dbReference>
<evidence type="ECO:0000256" key="4">
    <source>
        <dbReference type="ARBA" id="ARBA00022485"/>
    </source>
</evidence>
<keyword evidence="5" id="KW-0808">Transferase</keyword>
<keyword evidence="10 13" id="KW-0408">Iron</keyword>
<feature type="binding site" evidence="13">
    <location>
        <position position="92"/>
    </location>
    <ligand>
        <name>[4Fe-4S] cluster</name>
        <dbReference type="ChEBI" id="CHEBI:49883"/>
        <note>4Fe-4S-S-AdoMet</note>
    </ligand>
</feature>
<dbReference type="PANTHER" id="PTHR22976:SF2">
    <property type="entry name" value="BIOTIN SYNTHASE, MITOCHONDRIAL"/>
    <property type="match status" value="1"/>
</dbReference>
<dbReference type="GO" id="GO:0005739">
    <property type="term" value="C:mitochondrion"/>
    <property type="evidence" value="ECO:0007669"/>
    <property type="project" value="TreeGrafter"/>
</dbReference>
<evidence type="ECO:0000256" key="2">
    <source>
        <dbReference type="ARBA" id="ARBA00010765"/>
    </source>
</evidence>
<evidence type="ECO:0000256" key="12">
    <source>
        <dbReference type="ARBA" id="ARBA00034078"/>
    </source>
</evidence>
<dbReference type="InterPro" id="IPR024177">
    <property type="entry name" value="Biotin_synthase"/>
</dbReference>
<dbReference type="SFLD" id="SFLDG01278">
    <property type="entry name" value="biotin_synthase_like"/>
    <property type="match status" value="1"/>
</dbReference>
<dbReference type="GO" id="GO:0009102">
    <property type="term" value="P:biotin biosynthetic process"/>
    <property type="evidence" value="ECO:0007669"/>
    <property type="project" value="UniProtKB-UniPathway"/>
</dbReference>
<dbReference type="SFLD" id="SFLDS00029">
    <property type="entry name" value="Radical_SAM"/>
    <property type="match status" value="1"/>
</dbReference>
<dbReference type="Gene3D" id="3.20.20.70">
    <property type="entry name" value="Aldolase class I"/>
    <property type="match status" value="1"/>
</dbReference>
<dbReference type="PROSITE" id="PS51918">
    <property type="entry name" value="RADICAL_SAM"/>
    <property type="match status" value="1"/>
</dbReference>
<keyword evidence="11 13" id="KW-0411">Iron-sulfur</keyword>
<evidence type="ECO:0000256" key="6">
    <source>
        <dbReference type="ARBA" id="ARBA00022691"/>
    </source>
</evidence>
<dbReference type="InterPro" id="IPR007197">
    <property type="entry name" value="rSAM"/>
</dbReference>
<dbReference type="GO" id="GO:0051537">
    <property type="term" value="F:2 iron, 2 sulfur cluster binding"/>
    <property type="evidence" value="ECO:0007669"/>
    <property type="project" value="UniProtKB-KW"/>
</dbReference>
<comment type="cofactor">
    <cofactor evidence="13">
        <name>[2Fe-2S] cluster</name>
        <dbReference type="ChEBI" id="CHEBI:190135"/>
    </cofactor>
    <text evidence="13">Binds 1 [2Fe-2S] cluster. The cluster is coordinated with 3 cysteines and 1 arginine.</text>
</comment>
<dbReference type="InterPro" id="IPR013785">
    <property type="entry name" value="Aldolase_TIM"/>
</dbReference>
<dbReference type="EMBL" id="HBEY01049360">
    <property type="protein sequence ID" value="CAD8620321.1"/>
    <property type="molecule type" value="Transcribed_RNA"/>
</dbReference>
<keyword evidence="9" id="KW-0093">Biotin biosynthesis</keyword>
<comment type="similarity">
    <text evidence="2">Belongs to the radical SAM superfamily. Biotin synthase family.</text>
</comment>
<feature type="binding site" evidence="13">
    <location>
        <position position="129"/>
    </location>
    <ligand>
        <name>[2Fe-2S] cluster</name>
        <dbReference type="ChEBI" id="CHEBI:190135"/>
    </ligand>
</feature>
<evidence type="ECO:0000256" key="9">
    <source>
        <dbReference type="ARBA" id="ARBA00022756"/>
    </source>
</evidence>
<dbReference type="SUPFAM" id="SSF102114">
    <property type="entry name" value="Radical SAM enzymes"/>
    <property type="match status" value="1"/>
</dbReference>
<feature type="binding site" evidence="13">
    <location>
        <position position="85"/>
    </location>
    <ligand>
        <name>[4Fe-4S] cluster</name>
        <dbReference type="ChEBI" id="CHEBI:49883"/>
        <note>4Fe-4S-S-AdoMet</note>
    </ligand>
</feature>
<keyword evidence="6 13" id="KW-0949">S-adenosyl-L-methionine</keyword>
<proteinExistence type="inferred from homology"/>
<dbReference type="InterPro" id="IPR058240">
    <property type="entry name" value="rSAM_sf"/>
</dbReference>
<feature type="domain" description="Radical SAM core" evidence="14">
    <location>
        <begin position="70"/>
        <end position="290"/>
    </location>
</feature>
<dbReference type="SMART" id="SM00729">
    <property type="entry name" value="Elp3"/>
    <property type="match status" value="1"/>
</dbReference>
<evidence type="ECO:0000256" key="3">
    <source>
        <dbReference type="ARBA" id="ARBA00012236"/>
    </source>
</evidence>
<name>A0A7S0QB24_9EUKA</name>
<dbReference type="GO" id="GO:0046872">
    <property type="term" value="F:metal ion binding"/>
    <property type="evidence" value="ECO:0007669"/>
    <property type="project" value="UniProtKB-KW"/>
</dbReference>
<protein>
    <recommendedName>
        <fullName evidence="3">biotin synthase</fullName>
        <ecNumber evidence="3">2.8.1.6</ecNumber>
    </recommendedName>
</protein>
<dbReference type="PIRSF" id="PIRSF001619">
    <property type="entry name" value="Biotin_synth"/>
    <property type="match status" value="1"/>
</dbReference>
<dbReference type="AlphaFoldDB" id="A0A7S0QB24"/>
<dbReference type="SFLD" id="SFLDG01060">
    <property type="entry name" value="BATS_domain_containing"/>
    <property type="match status" value="1"/>
</dbReference>
<gene>
    <name evidence="15" type="ORF">CPEL01642_LOCUS23704</name>
</gene>
<dbReference type="GO" id="GO:0051539">
    <property type="term" value="F:4 iron, 4 sulfur cluster binding"/>
    <property type="evidence" value="ECO:0007669"/>
    <property type="project" value="UniProtKB-KW"/>
</dbReference>
<evidence type="ECO:0000256" key="7">
    <source>
        <dbReference type="ARBA" id="ARBA00022714"/>
    </source>
</evidence>
<evidence type="ECO:0000256" key="8">
    <source>
        <dbReference type="ARBA" id="ARBA00022723"/>
    </source>
</evidence>